<keyword evidence="3" id="KW-0325">Glycoprotein</keyword>
<evidence type="ECO:0000259" key="5">
    <source>
        <dbReference type="Pfam" id="PF00082"/>
    </source>
</evidence>
<dbReference type="InterPro" id="IPR000209">
    <property type="entry name" value="Peptidase_S8/S53_dom"/>
</dbReference>
<dbReference type="SUPFAM" id="SSF52743">
    <property type="entry name" value="Subtilisin-like"/>
    <property type="match status" value="1"/>
</dbReference>
<sequence>MQVHWEILMAQQLELHLDILAGLDAAVEDGIDIISISLVDASLPFHQDNIAIGSFSAIQKGIFVSCSAGNLGPSPGTLSNEAPWILTPKDSLSTLVPLVYPVSSGNSNSSLCREGSENGVDFKGKVVFCERGGGIARIAKGQAVKDAGGAAMILMNKEIDAFSTLADAHVLPAVHLSYASGLKIKSYINSSEQPLATISFKGTSIGDPLAPVVTSFSSRGPNLASPGILKPDIVGPGVNILAAWAFSLDDNTDPKLAFNVISGTSMSCPHLSGVAALLKSSHPSWSPAAIKSAMMTTADIFTTGAGHVNPSKANDPVKNVISIKFN</sequence>
<dbReference type="SUPFAM" id="SSF52025">
    <property type="entry name" value="PA domain"/>
    <property type="match status" value="1"/>
</dbReference>
<dbReference type="CDD" id="cd02120">
    <property type="entry name" value="PA_subtilisin_like"/>
    <property type="match status" value="1"/>
</dbReference>
<dbReference type="Gene3D" id="3.40.50.200">
    <property type="entry name" value="Peptidase S8/S53 domain"/>
    <property type="match status" value="1"/>
</dbReference>
<feature type="domain" description="PA" evidence="6">
    <location>
        <begin position="97"/>
        <end position="184"/>
    </location>
</feature>
<organism evidence="7 8">
    <name type="scientific">Lithospermum erythrorhizon</name>
    <name type="common">Purple gromwell</name>
    <name type="synonym">Lithospermum officinale var. erythrorhizon</name>
    <dbReference type="NCBI Taxonomy" id="34254"/>
    <lineage>
        <taxon>Eukaryota</taxon>
        <taxon>Viridiplantae</taxon>
        <taxon>Streptophyta</taxon>
        <taxon>Embryophyta</taxon>
        <taxon>Tracheophyta</taxon>
        <taxon>Spermatophyta</taxon>
        <taxon>Magnoliopsida</taxon>
        <taxon>eudicotyledons</taxon>
        <taxon>Gunneridae</taxon>
        <taxon>Pentapetalae</taxon>
        <taxon>asterids</taxon>
        <taxon>lamiids</taxon>
        <taxon>Boraginales</taxon>
        <taxon>Boraginaceae</taxon>
        <taxon>Boraginoideae</taxon>
        <taxon>Lithospermeae</taxon>
        <taxon>Lithospermum</taxon>
    </lineage>
</organism>
<dbReference type="Pfam" id="PF00082">
    <property type="entry name" value="Peptidase_S8"/>
    <property type="match status" value="1"/>
</dbReference>
<keyword evidence="7" id="KW-0378">Hydrolase</keyword>
<keyword evidence="8" id="KW-1185">Reference proteome</keyword>
<evidence type="ECO:0000259" key="6">
    <source>
        <dbReference type="Pfam" id="PF02225"/>
    </source>
</evidence>
<evidence type="ECO:0000313" key="7">
    <source>
        <dbReference type="EMBL" id="GAA0148953.1"/>
    </source>
</evidence>
<evidence type="ECO:0000256" key="4">
    <source>
        <dbReference type="PROSITE-ProRule" id="PRU01240"/>
    </source>
</evidence>
<keyword evidence="7" id="KW-0645">Protease</keyword>
<reference evidence="7 8" key="1">
    <citation type="submission" date="2024-01" db="EMBL/GenBank/DDBJ databases">
        <title>The complete chloroplast genome sequence of Lithospermum erythrorhizon: insights into the phylogenetic relationship among Boraginaceae species and the maternal lineages of purple gromwells.</title>
        <authorList>
            <person name="Okada T."/>
            <person name="Watanabe K."/>
        </authorList>
    </citation>
    <scope>NUCLEOTIDE SEQUENCE [LARGE SCALE GENOMIC DNA]</scope>
</reference>
<gene>
    <name evidence="7" type="ORF">LIER_08255</name>
</gene>
<dbReference type="AlphaFoldDB" id="A0AAV3PFM7"/>
<dbReference type="InterPro" id="IPR045051">
    <property type="entry name" value="SBT"/>
</dbReference>
<dbReference type="InterPro" id="IPR003137">
    <property type="entry name" value="PA_domain"/>
</dbReference>
<keyword evidence="2" id="KW-0732">Signal</keyword>
<dbReference type="GO" id="GO:0004252">
    <property type="term" value="F:serine-type endopeptidase activity"/>
    <property type="evidence" value="ECO:0007669"/>
    <property type="project" value="InterPro"/>
</dbReference>
<accession>A0AAV3PFM7</accession>
<dbReference type="InterPro" id="IPR036852">
    <property type="entry name" value="Peptidase_S8/S53_dom_sf"/>
</dbReference>
<evidence type="ECO:0000313" key="8">
    <source>
        <dbReference type="Proteomes" id="UP001454036"/>
    </source>
</evidence>
<feature type="domain" description="Peptidase S8/S53" evidence="5">
    <location>
        <begin position="18"/>
        <end position="302"/>
    </location>
</feature>
<comment type="caution">
    <text evidence="4">Lacks conserved residue(s) required for the propagation of feature annotation.</text>
</comment>
<name>A0AAV3PFM7_LITER</name>
<dbReference type="Gene3D" id="3.50.30.30">
    <property type="match status" value="1"/>
</dbReference>
<proteinExistence type="inferred from homology"/>
<dbReference type="PANTHER" id="PTHR10795">
    <property type="entry name" value="PROPROTEIN CONVERTASE SUBTILISIN/KEXIN"/>
    <property type="match status" value="1"/>
</dbReference>
<dbReference type="InterPro" id="IPR046450">
    <property type="entry name" value="PA_dom_sf"/>
</dbReference>
<protein>
    <submittedName>
        <fullName evidence="7">Serine protease</fullName>
    </submittedName>
</protein>
<comment type="similarity">
    <text evidence="1 4">Belongs to the peptidase S8 family.</text>
</comment>
<dbReference type="Pfam" id="PF02225">
    <property type="entry name" value="PA"/>
    <property type="match status" value="1"/>
</dbReference>
<comment type="caution">
    <text evidence="7">The sequence shown here is derived from an EMBL/GenBank/DDBJ whole genome shotgun (WGS) entry which is preliminary data.</text>
</comment>
<evidence type="ECO:0000256" key="3">
    <source>
        <dbReference type="ARBA" id="ARBA00023180"/>
    </source>
</evidence>
<evidence type="ECO:0000256" key="2">
    <source>
        <dbReference type="ARBA" id="ARBA00022729"/>
    </source>
</evidence>
<dbReference type="EMBL" id="BAABME010001325">
    <property type="protein sequence ID" value="GAA0148953.1"/>
    <property type="molecule type" value="Genomic_DNA"/>
</dbReference>
<dbReference type="Proteomes" id="UP001454036">
    <property type="component" value="Unassembled WGS sequence"/>
</dbReference>
<dbReference type="PROSITE" id="PS51892">
    <property type="entry name" value="SUBTILASE"/>
    <property type="match status" value="1"/>
</dbReference>
<dbReference type="GO" id="GO:0006508">
    <property type="term" value="P:proteolysis"/>
    <property type="evidence" value="ECO:0007669"/>
    <property type="project" value="UniProtKB-KW"/>
</dbReference>
<evidence type="ECO:0000256" key="1">
    <source>
        <dbReference type="ARBA" id="ARBA00011073"/>
    </source>
</evidence>